<accession>A0ABQ0CYB2</accession>
<proteinExistence type="inferred from homology"/>
<evidence type="ECO:0000259" key="6">
    <source>
        <dbReference type="PROSITE" id="PS50072"/>
    </source>
</evidence>
<sequence length="269" mass="29210">MLNLRRLIVSFALFVGVGLVLFSQTAEATQGPKITQKAYFDIEVGGKPLGRVVFGLYGKTVPKTAENFRALATGEKGFGFQGSTFHRVIKQFMIQGGDFTKGDGTGGQSIYGDKFKDENFKLRHTKKGLLSMANAGVDTNGSQFFITTVATPWLDGRHVVFGEVLEGFEIVEQIENVKTSAGDKPVETVKIVKSGELEVPPEGLYGSAGWADGVVPIENDVTAAVKAPEGLPFLQKIAIFGFVLAALMFYVRRRKSSLKSNFDLEKTNA</sequence>
<organism evidence="7 8">
    <name type="scientific">Epichloe bromicola</name>
    <dbReference type="NCBI Taxonomy" id="79588"/>
    <lineage>
        <taxon>Eukaryota</taxon>
        <taxon>Fungi</taxon>
        <taxon>Dikarya</taxon>
        <taxon>Ascomycota</taxon>
        <taxon>Pezizomycotina</taxon>
        <taxon>Sordariomycetes</taxon>
        <taxon>Hypocreomycetidae</taxon>
        <taxon>Hypocreales</taxon>
        <taxon>Clavicipitaceae</taxon>
        <taxon>Epichloe</taxon>
    </lineage>
</organism>
<dbReference type="PROSITE" id="PS50072">
    <property type="entry name" value="CSA_PPIASE_2"/>
    <property type="match status" value="1"/>
</dbReference>
<protein>
    <recommendedName>
        <fullName evidence="4">Peptidyl-prolyl cis-trans isomerase</fullName>
        <shortName evidence="4">PPIase</shortName>
        <ecNumber evidence="4">5.2.1.8</ecNumber>
    </recommendedName>
</protein>
<comment type="similarity">
    <text evidence="4">Belongs to the cyclophilin-type PPIase family.</text>
</comment>
<feature type="domain" description="PPIase cyclophilin-type" evidence="6">
    <location>
        <begin position="39"/>
        <end position="196"/>
    </location>
</feature>
<dbReference type="PRINTS" id="PR00153">
    <property type="entry name" value="CSAPPISMRASE"/>
</dbReference>
<dbReference type="SUPFAM" id="SSF50891">
    <property type="entry name" value="Cyclophilin-like"/>
    <property type="match status" value="1"/>
</dbReference>
<comment type="function">
    <text evidence="4">PPIases accelerate the folding of proteins. It catalyzes the cis-trans isomerization of proline imidic peptide bonds in oligopeptides.</text>
</comment>
<comment type="catalytic activity">
    <reaction evidence="1 4">
        <text>[protein]-peptidylproline (omega=180) = [protein]-peptidylproline (omega=0)</text>
        <dbReference type="Rhea" id="RHEA:16237"/>
        <dbReference type="Rhea" id="RHEA-COMP:10747"/>
        <dbReference type="Rhea" id="RHEA-COMP:10748"/>
        <dbReference type="ChEBI" id="CHEBI:83833"/>
        <dbReference type="ChEBI" id="CHEBI:83834"/>
        <dbReference type="EC" id="5.2.1.8"/>
    </reaction>
</comment>
<dbReference type="PROSITE" id="PS00170">
    <property type="entry name" value="CSA_PPIASE_1"/>
    <property type="match status" value="1"/>
</dbReference>
<reference evidence="8" key="1">
    <citation type="submission" date="2024-06" db="EMBL/GenBank/DDBJ databases">
        <title>Draft Genome Sequences of Epichloe bromicola Strains Isolated from Elymus ciliaris.</title>
        <authorList>
            <consortium name="Epichloe bromicola genome sequencing consortium"/>
            <person name="Miura A."/>
            <person name="Imano S."/>
            <person name="Ashida A."/>
            <person name="Sato I."/>
            <person name="Chiba S."/>
            <person name="Tanaka A."/>
            <person name="Camagna M."/>
            <person name="Takemoto D."/>
        </authorList>
    </citation>
    <scope>NUCLEOTIDE SEQUENCE [LARGE SCALE GENOMIC DNA]</scope>
    <source>
        <strain evidence="8">DP</strain>
    </source>
</reference>
<evidence type="ECO:0000256" key="1">
    <source>
        <dbReference type="ARBA" id="ARBA00000971"/>
    </source>
</evidence>
<evidence type="ECO:0000256" key="2">
    <source>
        <dbReference type="ARBA" id="ARBA00023110"/>
    </source>
</evidence>
<dbReference type="Gene3D" id="2.40.100.10">
    <property type="entry name" value="Cyclophilin-like"/>
    <property type="match status" value="1"/>
</dbReference>
<keyword evidence="4" id="KW-0732">Signal</keyword>
<dbReference type="InterPro" id="IPR029000">
    <property type="entry name" value="Cyclophilin-like_dom_sf"/>
</dbReference>
<feature type="chain" id="PRO_5044962168" description="Peptidyl-prolyl cis-trans isomerase" evidence="4">
    <location>
        <begin position="29"/>
        <end position="269"/>
    </location>
</feature>
<evidence type="ECO:0000256" key="3">
    <source>
        <dbReference type="ARBA" id="ARBA00023235"/>
    </source>
</evidence>
<keyword evidence="5" id="KW-1133">Transmembrane helix</keyword>
<dbReference type="InterPro" id="IPR002130">
    <property type="entry name" value="Cyclophilin-type_PPIase_dom"/>
</dbReference>
<comment type="caution">
    <text evidence="7">The sequence shown here is derived from an EMBL/GenBank/DDBJ whole genome shotgun (WGS) entry which is preliminary data.</text>
</comment>
<dbReference type="PANTHER" id="PTHR11071:SF561">
    <property type="entry name" value="PEPTIDYL-PROLYL CIS-TRANS ISOMERASE D-RELATED"/>
    <property type="match status" value="1"/>
</dbReference>
<dbReference type="InterPro" id="IPR020892">
    <property type="entry name" value="Cyclophilin-type_PPIase_CS"/>
</dbReference>
<evidence type="ECO:0000256" key="5">
    <source>
        <dbReference type="SAM" id="Phobius"/>
    </source>
</evidence>
<evidence type="ECO:0000313" key="8">
    <source>
        <dbReference type="Proteomes" id="UP001562357"/>
    </source>
</evidence>
<dbReference type="EC" id="5.2.1.8" evidence="4"/>
<dbReference type="PANTHER" id="PTHR11071">
    <property type="entry name" value="PEPTIDYL-PROLYL CIS-TRANS ISOMERASE"/>
    <property type="match status" value="1"/>
</dbReference>
<dbReference type="Proteomes" id="UP001562357">
    <property type="component" value="Unassembled WGS sequence"/>
</dbReference>
<dbReference type="Pfam" id="PF00160">
    <property type="entry name" value="Pro_isomerase"/>
    <property type="match status" value="1"/>
</dbReference>
<feature type="transmembrane region" description="Helical" evidence="5">
    <location>
        <begin position="233"/>
        <end position="251"/>
    </location>
</feature>
<evidence type="ECO:0000313" key="7">
    <source>
        <dbReference type="EMBL" id="GAB0138408.1"/>
    </source>
</evidence>
<keyword evidence="5" id="KW-0472">Membrane</keyword>
<keyword evidence="8" id="KW-1185">Reference proteome</keyword>
<dbReference type="EMBL" id="BAAFGZ010000410">
    <property type="protein sequence ID" value="GAB0138408.1"/>
    <property type="molecule type" value="Genomic_DNA"/>
</dbReference>
<keyword evidence="5" id="KW-0812">Transmembrane</keyword>
<gene>
    <name evidence="7" type="primary">g6643</name>
    <name evidence="7" type="ORF">EsDP_00006643</name>
</gene>
<keyword evidence="2 4" id="KW-0697">Rotamase</keyword>
<name>A0ABQ0CYB2_9HYPO</name>
<evidence type="ECO:0000256" key="4">
    <source>
        <dbReference type="RuleBase" id="RU363019"/>
    </source>
</evidence>
<feature type="signal peptide" evidence="4">
    <location>
        <begin position="1"/>
        <end position="28"/>
    </location>
</feature>
<keyword evidence="3 4" id="KW-0413">Isomerase</keyword>